<keyword evidence="4" id="KW-1185">Reference proteome</keyword>
<sequence length="145" mass="15906">MVNNGTNQTPKQNSANCGSIDESERAFGATERAIAEFLEREGKNVKALAEKTDGGRNPDAEVDGKPTEFKSLDFGATSATVKNQINNSIRRGGQARDIIIDARTSGLIESEAERGLERAKNITRGKIDRVRIIGDRYDITFTDFQ</sequence>
<dbReference type="EMBL" id="CM002803">
    <property type="protein sequence ID" value="KEI69177.1"/>
    <property type="molecule type" value="Genomic_DNA"/>
</dbReference>
<protein>
    <recommendedName>
        <fullName evidence="2">tRNA nuclease CdiA C-terminal domain-containing protein</fullName>
    </recommendedName>
</protein>
<dbReference type="Proteomes" id="UP000027395">
    <property type="component" value="Chromosome"/>
</dbReference>
<reference evidence="3 4" key="1">
    <citation type="journal article" date="2014" name="Appl. Environ. Microbiol.">
        <title>Elucidation of insertion elements encoded on plasmids and in vitro construction of shuttle vectors from the toxic cyanobacterium Planktothrix.</title>
        <authorList>
            <person name="Christiansen G."/>
            <person name="Goesmann A."/>
            <person name="Kurmayer R."/>
        </authorList>
    </citation>
    <scope>NUCLEOTIDE SEQUENCE [LARGE SCALE GENOMIC DNA]</scope>
    <source>
        <strain evidence="3 4">NIVA-CYA 126/8</strain>
    </source>
</reference>
<dbReference type="Pfam" id="PF18451">
    <property type="entry name" value="CdiA_C"/>
    <property type="match status" value="1"/>
</dbReference>
<proteinExistence type="predicted"/>
<dbReference type="eggNOG" id="ENOG5033595">
    <property type="taxonomic scope" value="Bacteria"/>
</dbReference>
<evidence type="ECO:0000313" key="4">
    <source>
        <dbReference type="Proteomes" id="UP000027395"/>
    </source>
</evidence>
<dbReference type="PATRIC" id="fig|388467.6.peg.4475"/>
<evidence type="ECO:0000259" key="2">
    <source>
        <dbReference type="Pfam" id="PF18451"/>
    </source>
</evidence>
<dbReference type="InterPro" id="IPR040559">
    <property type="entry name" value="CdiA_C"/>
</dbReference>
<feature type="region of interest" description="Disordered" evidence="1">
    <location>
        <begin position="48"/>
        <end position="69"/>
    </location>
</feature>
<evidence type="ECO:0000256" key="1">
    <source>
        <dbReference type="SAM" id="MobiDB-lite"/>
    </source>
</evidence>
<feature type="compositionally biased region" description="Polar residues" evidence="1">
    <location>
        <begin position="1"/>
        <end position="17"/>
    </location>
</feature>
<dbReference type="AlphaFoldDB" id="A0A073CMM7"/>
<accession>A0A073CMM7</accession>
<evidence type="ECO:0000313" key="3">
    <source>
        <dbReference type="EMBL" id="KEI69177.1"/>
    </source>
</evidence>
<feature type="domain" description="tRNA nuclease CdiA C-terminal" evidence="2">
    <location>
        <begin position="56"/>
        <end position="134"/>
    </location>
</feature>
<organism evidence="3 4">
    <name type="scientific">Planktothrix agardhii (strain NIVA-CYA 126/8)</name>
    <dbReference type="NCBI Taxonomy" id="388467"/>
    <lineage>
        <taxon>Bacteria</taxon>
        <taxon>Bacillati</taxon>
        <taxon>Cyanobacteriota</taxon>
        <taxon>Cyanophyceae</taxon>
        <taxon>Oscillatoriophycideae</taxon>
        <taxon>Oscillatoriales</taxon>
        <taxon>Microcoleaceae</taxon>
        <taxon>Planktothrix</taxon>
    </lineage>
</organism>
<dbReference type="HOGENOM" id="CLU_1785098_0_0_3"/>
<name>A0A073CMM7_PLAA1</name>
<dbReference type="Gene3D" id="3.40.1350.120">
    <property type="match status" value="1"/>
</dbReference>
<dbReference type="RefSeq" id="WP_042156758.1">
    <property type="nucleotide sequence ID" value="NZ_CM002803.1"/>
</dbReference>
<feature type="region of interest" description="Disordered" evidence="1">
    <location>
        <begin position="1"/>
        <end position="24"/>
    </location>
</feature>
<gene>
    <name evidence="3" type="ORF">A19Y_4537</name>
</gene>
<dbReference type="STRING" id="388467.A19Y_4537"/>